<dbReference type="InterPro" id="IPR003439">
    <property type="entry name" value="ABC_transporter-like_ATP-bd"/>
</dbReference>
<name>A0ABX0Y755_9ACTN</name>
<gene>
    <name evidence="6" type="ORF">HC031_31330</name>
</gene>
<accession>A0ABX0Y755</accession>
<dbReference type="InterPro" id="IPR027417">
    <property type="entry name" value="P-loop_NTPase"/>
</dbReference>
<feature type="domain" description="ABC transporter" evidence="5">
    <location>
        <begin position="10"/>
        <end position="249"/>
    </location>
</feature>
<dbReference type="PROSITE" id="PS00211">
    <property type="entry name" value="ABC_TRANSPORTER_1"/>
    <property type="match status" value="1"/>
</dbReference>
<evidence type="ECO:0000256" key="3">
    <source>
        <dbReference type="ARBA" id="ARBA00022741"/>
    </source>
</evidence>
<keyword evidence="2" id="KW-0813">Transport</keyword>
<dbReference type="GO" id="GO:0005524">
    <property type="term" value="F:ATP binding"/>
    <property type="evidence" value="ECO:0007669"/>
    <property type="project" value="UniProtKB-KW"/>
</dbReference>
<evidence type="ECO:0000256" key="2">
    <source>
        <dbReference type="ARBA" id="ARBA00022448"/>
    </source>
</evidence>
<dbReference type="Gene3D" id="3.40.50.300">
    <property type="entry name" value="P-loop containing nucleotide triphosphate hydrolases"/>
    <property type="match status" value="1"/>
</dbReference>
<dbReference type="PANTHER" id="PTHR43776">
    <property type="entry name" value="TRANSPORT ATP-BINDING PROTEIN"/>
    <property type="match status" value="1"/>
</dbReference>
<evidence type="ECO:0000256" key="1">
    <source>
        <dbReference type="ARBA" id="ARBA00005417"/>
    </source>
</evidence>
<keyword evidence="7" id="KW-1185">Reference proteome</keyword>
<keyword evidence="4 6" id="KW-0067">ATP-binding</keyword>
<dbReference type="InterPro" id="IPR003593">
    <property type="entry name" value="AAA+_ATPase"/>
</dbReference>
<organism evidence="6 7">
    <name type="scientific">Planosporangium thailandense</name>
    <dbReference type="NCBI Taxonomy" id="765197"/>
    <lineage>
        <taxon>Bacteria</taxon>
        <taxon>Bacillati</taxon>
        <taxon>Actinomycetota</taxon>
        <taxon>Actinomycetes</taxon>
        <taxon>Micromonosporales</taxon>
        <taxon>Micromonosporaceae</taxon>
        <taxon>Planosporangium</taxon>
    </lineage>
</organism>
<evidence type="ECO:0000313" key="7">
    <source>
        <dbReference type="Proteomes" id="UP000722989"/>
    </source>
</evidence>
<evidence type="ECO:0000259" key="5">
    <source>
        <dbReference type="PROSITE" id="PS50893"/>
    </source>
</evidence>
<dbReference type="CDD" id="cd03257">
    <property type="entry name" value="ABC_NikE_OppD_transporters"/>
    <property type="match status" value="1"/>
</dbReference>
<dbReference type="InterPro" id="IPR017871">
    <property type="entry name" value="ABC_transporter-like_CS"/>
</dbReference>
<dbReference type="SUPFAM" id="SSF52540">
    <property type="entry name" value="P-loop containing nucleoside triphosphate hydrolases"/>
    <property type="match status" value="1"/>
</dbReference>
<comment type="similarity">
    <text evidence="1">Belongs to the ABC transporter superfamily.</text>
</comment>
<evidence type="ECO:0000313" key="6">
    <source>
        <dbReference type="EMBL" id="NJC74173.1"/>
    </source>
</evidence>
<evidence type="ECO:0000256" key="4">
    <source>
        <dbReference type="ARBA" id="ARBA00022840"/>
    </source>
</evidence>
<dbReference type="PANTHER" id="PTHR43776:SF7">
    <property type="entry name" value="D,D-DIPEPTIDE TRANSPORT ATP-BINDING PROTEIN DDPF-RELATED"/>
    <property type="match status" value="1"/>
</dbReference>
<dbReference type="Proteomes" id="UP000722989">
    <property type="component" value="Unassembled WGS sequence"/>
</dbReference>
<dbReference type="EMBL" id="JAATVY010000048">
    <property type="protein sequence ID" value="NJC74173.1"/>
    <property type="molecule type" value="Genomic_DNA"/>
</dbReference>
<dbReference type="PROSITE" id="PS50893">
    <property type="entry name" value="ABC_TRANSPORTER_2"/>
    <property type="match status" value="1"/>
</dbReference>
<sequence length="263" mass="28527">MPAEGREPILSGHQLTRQFAGRSHRALDGVDVAVRPGVSLGIVGESGAGKSTLLRLLLGVDRPTSGEVRFAGQPLDRARSREFRRQVQVVFQDPRSSLNPRMSVASIVAEPLRSLRIGGDRAARSARVAEVLTAVGLRPEDGRRYPHEFSGGQRQRIAIARALAPAPRVLLADEPVSALDVSVRLQIIDLLRDLVDRLGLTLVLVSHDLAIVSQLCPEVLVMRHGRVVERGATADVLTRPVDGYTRALLAAIPQLPTDLVEEQ</sequence>
<proteinExistence type="inferred from homology"/>
<reference evidence="6 7" key="1">
    <citation type="submission" date="2020-03" db="EMBL/GenBank/DDBJ databases">
        <title>WGS of the type strain of Planosporangium spp.</title>
        <authorList>
            <person name="Thawai C."/>
        </authorList>
    </citation>
    <scope>NUCLEOTIDE SEQUENCE [LARGE SCALE GENOMIC DNA]</scope>
    <source>
        <strain evidence="6 7">TBRC 5610</strain>
    </source>
</reference>
<keyword evidence="3" id="KW-0547">Nucleotide-binding</keyword>
<dbReference type="InterPro" id="IPR050319">
    <property type="entry name" value="ABC_transp_ATP-bind"/>
</dbReference>
<dbReference type="SMART" id="SM00382">
    <property type="entry name" value="AAA"/>
    <property type="match status" value="1"/>
</dbReference>
<protein>
    <submittedName>
        <fullName evidence="6">ABC transporter ATP-binding protein</fullName>
    </submittedName>
</protein>
<comment type="caution">
    <text evidence="6">The sequence shown here is derived from an EMBL/GenBank/DDBJ whole genome shotgun (WGS) entry which is preliminary data.</text>
</comment>
<dbReference type="Pfam" id="PF00005">
    <property type="entry name" value="ABC_tran"/>
    <property type="match status" value="1"/>
</dbReference>